<evidence type="ECO:0000313" key="2">
    <source>
        <dbReference type="Proteomes" id="UP000183769"/>
    </source>
</evidence>
<proteinExistence type="predicted"/>
<keyword evidence="2" id="KW-1185">Reference proteome</keyword>
<reference evidence="2" key="1">
    <citation type="submission" date="2016-10" db="EMBL/GenBank/DDBJ databases">
        <authorList>
            <person name="Varghese N."/>
            <person name="Submissions S."/>
        </authorList>
    </citation>
    <scope>NUCLEOTIDE SEQUENCE [LARGE SCALE GENOMIC DNA]</scope>
    <source>
        <strain evidence="2">CGMCC 1.10329</strain>
    </source>
</reference>
<accession>A0A1I5TDK0</accession>
<sequence length="54" mass="6516">MVVTVVKNTDFLHYRLTPSPRDFTTKLFTDTVSELKRIEWIPVVKIFLREQIHR</sequence>
<dbReference type="Proteomes" id="UP000183769">
    <property type="component" value="Unassembled WGS sequence"/>
</dbReference>
<evidence type="ECO:0000313" key="1">
    <source>
        <dbReference type="EMBL" id="SFP81122.1"/>
    </source>
</evidence>
<name>A0A1I5TDK0_9EURY</name>
<protein>
    <submittedName>
        <fullName evidence="1">Uncharacterized protein</fullName>
    </submittedName>
</protein>
<organism evidence="1 2">
    <name type="scientific">Halolamina pelagica</name>
    <dbReference type="NCBI Taxonomy" id="699431"/>
    <lineage>
        <taxon>Archaea</taxon>
        <taxon>Methanobacteriati</taxon>
        <taxon>Methanobacteriota</taxon>
        <taxon>Stenosarchaea group</taxon>
        <taxon>Halobacteria</taxon>
        <taxon>Halobacteriales</taxon>
        <taxon>Haloferacaceae</taxon>
    </lineage>
</organism>
<gene>
    <name evidence="1" type="ORF">SAMN05216277_10930</name>
</gene>
<dbReference type="AlphaFoldDB" id="A0A1I5TDK0"/>
<dbReference type="EMBL" id="FOXI01000009">
    <property type="protein sequence ID" value="SFP81122.1"/>
    <property type="molecule type" value="Genomic_DNA"/>
</dbReference>